<dbReference type="GO" id="GO:0016887">
    <property type="term" value="F:ATP hydrolysis activity"/>
    <property type="evidence" value="ECO:0007669"/>
    <property type="project" value="InterPro"/>
</dbReference>
<dbReference type="InterPro" id="IPR007209">
    <property type="entry name" value="RNaseL-inhib-like_metal-bd_dom"/>
</dbReference>
<dbReference type="SUPFAM" id="SSF54862">
    <property type="entry name" value="4Fe-4S ferredoxins"/>
    <property type="match status" value="1"/>
</dbReference>
<dbReference type="Pfam" id="PF00037">
    <property type="entry name" value="Fer4"/>
    <property type="match status" value="1"/>
</dbReference>
<dbReference type="PROSITE" id="PS51379">
    <property type="entry name" value="4FE4S_FER_2"/>
    <property type="match status" value="1"/>
</dbReference>
<dbReference type="PROSITE" id="PS00211">
    <property type="entry name" value="ABC_TRANSPORTER_1"/>
    <property type="match status" value="1"/>
</dbReference>
<dbReference type="Gene3D" id="3.40.50.300">
    <property type="entry name" value="P-loop containing nucleotide triphosphate hydrolases"/>
    <property type="match status" value="2"/>
</dbReference>
<gene>
    <name evidence="5" type="ORF">BEU04_01515</name>
</gene>
<dbReference type="PRINTS" id="PR01868">
    <property type="entry name" value="ABCEFAMILY"/>
</dbReference>
<feature type="domain" description="ABC transporter" evidence="3">
    <location>
        <begin position="338"/>
        <end position="553"/>
    </location>
</feature>
<dbReference type="Pfam" id="PF04068">
    <property type="entry name" value="Fer4_RLI"/>
    <property type="match status" value="1"/>
</dbReference>
<comment type="caution">
    <text evidence="5">The sequence shown here is derived from an EMBL/GenBank/DDBJ whole genome shotgun (WGS) entry which is preliminary data.</text>
</comment>
<dbReference type="InterPro" id="IPR013283">
    <property type="entry name" value="RLI1"/>
</dbReference>
<protein>
    <submittedName>
        <fullName evidence="5">ATPase</fullName>
    </submittedName>
</protein>
<dbReference type="InterPro" id="IPR017900">
    <property type="entry name" value="4Fe4S_Fe_S_CS"/>
</dbReference>
<evidence type="ECO:0000256" key="1">
    <source>
        <dbReference type="ARBA" id="ARBA00022741"/>
    </source>
</evidence>
<evidence type="ECO:0000259" key="3">
    <source>
        <dbReference type="PROSITE" id="PS50893"/>
    </source>
</evidence>
<dbReference type="Pfam" id="PF00005">
    <property type="entry name" value="ABC_tran"/>
    <property type="match status" value="2"/>
</dbReference>
<dbReference type="NCBIfam" id="NF009945">
    <property type="entry name" value="PRK13409.1"/>
    <property type="match status" value="1"/>
</dbReference>
<dbReference type="AlphaFoldDB" id="A0A1J5TK53"/>
<dbReference type="InterPro" id="IPR003439">
    <property type="entry name" value="ABC_transporter-like_ATP-bd"/>
</dbReference>
<dbReference type="InterPro" id="IPR003593">
    <property type="entry name" value="AAA+_ATPase"/>
</dbReference>
<keyword evidence="1" id="KW-0547">Nucleotide-binding</keyword>
<dbReference type="FunFam" id="3.40.50.300:FF:001546">
    <property type="entry name" value="RNase L inhibitor homolog"/>
    <property type="match status" value="1"/>
</dbReference>
<evidence type="ECO:0000313" key="5">
    <source>
        <dbReference type="EMBL" id="OIR16685.1"/>
    </source>
</evidence>
<feature type="domain" description="4Fe-4S ferredoxin-type" evidence="4">
    <location>
        <begin position="44"/>
        <end position="73"/>
    </location>
</feature>
<sequence length="590" mass="66462">MLSVTRIAVLHEDLCQPKNCQNECHNFCPPVRNGIEVITWLKNNKPLISEELCIGCGICIHKCPFDAIAIINLPDDRDKEIVHRYGQNDFRLFGIPKPQQGKVVGLLGANGTGKTTAVSLLSGDLTPNLGDWENDGEATKVIEYFAGTELQNHFKAIQSGEMKVVVKPQYVDQIPKIFEGTLRNLLENIGTKSEVEKIAKEMRLTSLDTILSKLSGGELQKGAIAATLLKEADLYLIDEPSSYLDIEQRLLVSKLIKKMGKEKKVIIVEHDLAILDFIAEELNILYGKENAYGMVAKTLATRNGINSYLEGHLKEENIRIRDNKIKFLEHPPRSSWKNQVLTMWPKMKKEYSNFSLEVDEGEILQGQVLGVVGKNATGKTTFVKMIAGVENPDEGEVDMKTVVAYKPQYIEAVEGSIVGDVLRSVKGFDEQFFSSEIERPMSLTTLMDREMSSLSGGELQRVAIAECLLKEAELYLLDEPSAYLDANQRMIAARTIRRVMEHKGCSALVVDHDVYFIDYISDGIILFEGESGKTGNMFGPYKMRKGMNEFLKRVGVTFRRDKNTHRPRINNPESRLDRLQKEKGEYYYPD</sequence>
<evidence type="ECO:0000256" key="2">
    <source>
        <dbReference type="ARBA" id="ARBA00022840"/>
    </source>
</evidence>
<dbReference type="InterPro" id="IPR017871">
    <property type="entry name" value="ABC_transporter-like_CS"/>
</dbReference>
<reference evidence="5 6" key="1">
    <citation type="submission" date="2016-08" db="EMBL/GenBank/DDBJ databases">
        <title>New Insights into Marine Group III Euryarchaeota, from dark to light.</title>
        <authorList>
            <person name="Haro-Moreno J.M."/>
            <person name="Rodriguez-Valera F."/>
            <person name="Lopez-Garcia P."/>
            <person name="Moreira D."/>
            <person name="Martin-Cuadrado A.B."/>
        </authorList>
    </citation>
    <scope>NUCLEOTIDE SEQUENCE [LARGE SCALE GENOMIC DNA]</scope>
    <source>
        <strain evidence="5">CG-Bathy1</strain>
    </source>
</reference>
<dbReference type="Proteomes" id="UP000183815">
    <property type="component" value="Unassembled WGS sequence"/>
</dbReference>
<dbReference type="PROSITE" id="PS00198">
    <property type="entry name" value="4FE4S_FER_1"/>
    <property type="match status" value="1"/>
</dbReference>
<feature type="domain" description="ABC transporter" evidence="3">
    <location>
        <begin position="76"/>
        <end position="311"/>
    </location>
</feature>
<dbReference type="GO" id="GO:0005524">
    <property type="term" value="F:ATP binding"/>
    <property type="evidence" value="ECO:0007669"/>
    <property type="project" value="UniProtKB-KW"/>
</dbReference>
<evidence type="ECO:0000313" key="6">
    <source>
        <dbReference type="Proteomes" id="UP000183815"/>
    </source>
</evidence>
<dbReference type="SUPFAM" id="SSF52540">
    <property type="entry name" value="P-loop containing nucleoside triphosphate hydrolases"/>
    <property type="match status" value="2"/>
</dbReference>
<evidence type="ECO:0000259" key="4">
    <source>
        <dbReference type="PROSITE" id="PS51379"/>
    </source>
</evidence>
<dbReference type="InterPro" id="IPR017896">
    <property type="entry name" value="4Fe4S_Fe-S-bd"/>
</dbReference>
<proteinExistence type="predicted"/>
<dbReference type="GO" id="GO:0016491">
    <property type="term" value="F:oxidoreductase activity"/>
    <property type="evidence" value="ECO:0007669"/>
    <property type="project" value="UniProtKB-ARBA"/>
</dbReference>
<dbReference type="PANTHER" id="PTHR19248">
    <property type="entry name" value="ATP-BINDING TRANSPORT PROTEIN-RELATED"/>
    <property type="match status" value="1"/>
</dbReference>
<dbReference type="SMART" id="SM00382">
    <property type="entry name" value="AAA"/>
    <property type="match status" value="2"/>
</dbReference>
<dbReference type="PROSITE" id="PS50893">
    <property type="entry name" value="ABC_TRANSPORTER_2"/>
    <property type="match status" value="2"/>
</dbReference>
<name>A0A1J5TK53_9ARCH</name>
<dbReference type="InterPro" id="IPR027417">
    <property type="entry name" value="P-loop_NTPase"/>
</dbReference>
<accession>A0A1J5TK53</accession>
<keyword evidence="2" id="KW-0067">ATP-binding</keyword>
<organism evidence="5 6">
    <name type="scientific">Marine Group III euryarchaeote CG-Bathy1</name>
    <dbReference type="NCBI Taxonomy" id="1889001"/>
    <lineage>
        <taxon>Archaea</taxon>
        <taxon>Methanobacteriati</taxon>
        <taxon>Thermoplasmatota</taxon>
        <taxon>Thermoplasmata</taxon>
        <taxon>Candidatus Thermoprofundales</taxon>
    </lineage>
</organism>
<dbReference type="EMBL" id="MIYU01000012">
    <property type="protein sequence ID" value="OIR16685.1"/>
    <property type="molecule type" value="Genomic_DNA"/>
</dbReference>